<accession>A0AAN7A983</accession>
<feature type="signal peptide" evidence="1">
    <location>
        <begin position="1"/>
        <end position="22"/>
    </location>
</feature>
<organism evidence="2 3">
    <name type="scientific">Triangularia setosa</name>
    <dbReference type="NCBI Taxonomy" id="2587417"/>
    <lineage>
        <taxon>Eukaryota</taxon>
        <taxon>Fungi</taxon>
        <taxon>Dikarya</taxon>
        <taxon>Ascomycota</taxon>
        <taxon>Pezizomycotina</taxon>
        <taxon>Sordariomycetes</taxon>
        <taxon>Sordariomycetidae</taxon>
        <taxon>Sordariales</taxon>
        <taxon>Podosporaceae</taxon>
        <taxon>Triangularia</taxon>
    </lineage>
</organism>
<dbReference type="PANTHER" id="PTHR38167:SF1">
    <property type="entry name" value="C2H2-TYPE DOMAIN-CONTAINING PROTEIN"/>
    <property type="match status" value="1"/>
</dbReference>
<gene>
    <name evidence="2" type="ORF">QBC36DRAFT_309591</name>
</gene>
<dbReference type="EMBL" id="MU866149">
    <property type="protein sequence ID" value="KAK4178029.1"/>
    <property type="molecule type" value="Genomic_DNA"/>
</dbReference>
<name>A0AAN7A983_9PEZI</name>
<protein>
    <recommendedName>
        <fullName evidence="4">C2H2-type domain-containing protein</fullName>
    </recommendedName>
</protein>
<evidence type="ECO:0008006" key="4">
    <source>
        <dbReference type="Google" id="ProtNLM"/>
    </source>
</evidence>
<proteinExistence type="predicted"/>
<keyword evidence="3" id="KW-1185">Reference proteome</keyword>
<evidence type="ECO:0000256" key="1">
    <source>
        <dbReference type="SAM" id="SignalP"/>
    </source>
</evidence>
<keyword evidence="1" id="KW-0732">Signal</keyword>
<dbReference type="Proteomes" id="UP001302321">
    <property type="component" value="Unassembled WGS sequence"/>
</dbReference>
<evidence type="ECO:0000313" key="2">
    <source>
        <dbReference type="EMBL" id="KAK4178029.1"/>
    </source>
</evidence>
<comment type="caution">
    <text evidence="2">The sequence shown here is derived from an EMBL/GenBank/DDBJ whole genome shotgun (WGS) entry which is preliminary data.</text>
</comment>
<dbReference type="PANTHER" id="PTHR38167">
    <property type="entry name" value="C2H2-TYPE DOMAIN-CONTAINING PROTEIN"/>
    <property type="match status" value="1"/>
</dbReference>
<evidence type="ECO:0000313" key="3">
    <source>
        <dbReference type="Proteomes" id="UP001302321"/>
    </source>
</evidence>
<feature type="chain" id="PRO_5043044753" description="C2H2-type domain-containing protein" evidence="1">
    <location>
        <begin position="23"/>
        <end position="226"/>
    </location>
</feature>
<dbReference type="AlphaFoldDB" id="A0AAN7A983"/>
<reference evidence="2" key="2">
    <citation type="submission" date="2023-05" db="EMBL/GenBank/DDBJ databases">
        <authorList>
            <consortium name="Lawrence Berkeley National Laboratory"/>
            <person name="Steindorff A."/>
            <person name="Hensen N."/>
            <person name="Bonometti L."/>
            <person name="Westerberg I."/>
            <person name="Brannstrom I.O."/>
            <person name="Guillou S."/>
            <person name="Cros-Aarteil S."/>
            <person name="Calhoun S."/>
            <person name="Haridas S."/>
            <person name="Kuo A."/>
            <person name="Mondo S."/>
            <person name="Pangilinan J."/>
            <person name="Riley R."/>
            <person name="Labutti K."/>
            <person name="Andreopoulos B."/>
            <person name="Lipzen A."/>
            <person name="Chen C."/>
            <person name="Yanf M."/>
            <person name="Daum C."/>
            <person name="Ng V."/>
            <person name="Clum A."/>
            <person name="Ohm R."/>
            <person name="Martin F."/>
            <person name="Silar P."/>
            <person name="Natvig D."/>
            <person name="Lalanne C."/>
            <person name="Gautier V."/>
            <person name="Ament-Velasquez S.L."/>
            <person name="Kruys A."/>
            <person name="Hutchinson M.I."/>
            <person name="Powell A.J."/>
            <person name="Barry K."/>
            <person name="Miller A.N."/>
            <person name="Grigoriev I.V."/>
            <person name="Debuchy R."/>
            <person name="Gladieux P."/>
            <person name="Thoren M.H."/>
            <person name="Johannesson H."/>
        </authorList>
    </citation>
    <scope>NUCLEOTIDE SEQUENCE</scope>
    <source>
        <strain evidence="2">CBS 892.96</strain>
    </source>
</reference>
<sequence length="226" mass="24652">MTITSKPHALITLLDVEAIAWCQYGAPAPEDTPYHRMAYPRAFIYTCCNSDGSITGCTNGPHKAQGDKKVLPSDHLGAALKVLCSKNSDVEKTLAECLSAFHEACAIPLLSRVEAVGTFKPSAKSAASIRPPSEFHLCEQCDGTFFDSGHKHGECEYHDENYAGVKRKREDGDAGLRICERCNKKFAEGVNDEHSCAYHTFPLQLNEQGDTWSTKAFGAPSPKDAL</sequence>
<reference evidence="2" key="1">
    <citation type="journal article" date="2023" name="Mol. Phylogenet. Evol.">
        <title>Genome-scale phylogeny and comparative genomics of the fungal order Sordariales.</title>
        <authorList>
            <person name="Hensen N."/>
            <person name="Bonometti L."/>
            <person name="Westerberg I."/>
            <person name="Brannstrom I.O."/>
            <person name="Guillou S."/>
            <person name="Cros-Aarteil S."/>
            <person name="Calhoun S."/>
            <person name="Haridas S."/>
            <person name="Kuo A."/>
            <person name="Mondo S."/>
            <person name="Pangilinan J."/>
            <person name="Riley R."/>
            <person name="LaButti K."/>
            <person name="Andreopoulos B."/>
            <person name="Lipzen A."/>
            <person name="Chen C."/>
            <person name="Yan M."/>
            <person name="Daum C."/>
            <person name="Ng V."/>
            <person name="Clum A."/>
            <person name="Steindorff A."/>
            <person name="Ohm R.A."/>
            <person name="Martin F."/>
            <person name="Silar P."/>
            <person name="Natvig D.O."/>
            <person name="Lalanne C."/>
            <person name="Gautier V."/>
            <person name="Ament-Velasquez S.L."/>
            <person name="Kruys A."/>
            <person name="Hutchinson M.I."/>
            <person name="Powell A.J."/>
            <person name="Barry K."/>
            <person name="Miller A.N."/>
            <person name="Grigoriev I.V."/>
            <person name="Debuchy R."/>
            <person name="Gladieux P."/>
            <person name="Hiltunen Thoren M."/>
            <person name="Johannesson H."/>
        </authorList>
    </citation>
    <scope>NUCLEOTIDE SEQUENCE</scope>
    <source>
        <strain evidence="2">CBS 892.96</strain>
    </source>
</reference>